<dbReference type="GO" id="GO:0004497">
    <property type="term" value="F:monooxygenase activity"/>
    <property type="evidence" value="ECO:0007669"/>
    <property type="project" value="UniProtKB-KW"/>
</dbReference>
<dbReference type="Gene3D" id="3.30.70.100">
    <property type="match status" value="1"/>
</dbReference>
<keyword evidence="3" id="KW-1185">Reference proteome</keyword>
<proteinExistence type="predicted"/>
<name>A0AAV3UK38_9EURY</name>
<dbReference type="InterPro" id="IPR007138">
    <property type="entry name" value="ABM_dom"/>
</dbReference>
<dbReference type="PROSITE" id="PS51725">
    <property type="entry name" value="ABM"/>
    <property type="match status" value="1"/>
</dbReference>
<evidence type="ECO:0000313" key="3">
    <source>
        <dbReference type="Proteomes" id="UP001501729"/>
    </source>
</evidence>
<keyword evidence="2" id="KW-0503">Monooxygenase</keyword>
<dbReference type="SUPFAM" id="SSF54909">
    <property type="entry name" value="Dimeric alpha+beta barrel"/>
    <property type="match status" value="1"/>
</dbReference>
<dbReference type="InterPro" id="IPR011008">
    <property type="entry name" value="Dimeric_a/b-barrel"/>
</dbReference>
<gene>
    <name evidence="2" type="ORF">GCM10025751_33270</name>
</gene>
<dbReference type="EMBL" id="BAABKX010000014">
    <property type="protein sequence ID" value="GAA5054589.1"/>
    <property type="molecule type" value="Genomic_DNA"/>
</dbReference>
<dbReference type="AlphaFoldDB" id="A0AAV3UK38"/>
<comment type="caution">
    <text evidence="2">The sequence shown here is derived from an EMBL/GenBank/DDBJ whole genome shotgun (WGS) entry which is preliminary data.</text>
</comment>
<keyword evidence="2" id="KW-0560">Oxidoreductase</keyword>
<protein>
    <submittedName>
        <fullName evidence="2">Antibiotic biosynthesis monooxygenase</fullName>
    </submittedName>
</protein>
<organism evidence="2 3">
    <name type="scientific">Haladaptatus pallidirubidus</name>
    <dbReference type="NCBI Taxonomy" id="1008152"/>
    <lineage>
        <taxon>Archaea</taxon>
        <taxon>Methanobacteriati</taxon>
        <taxon>Methanobacteriota</taxon>
        <taxon>Stenosarchaea group</taxon>
        <taxon>Halobacteria</taxon>
        <taxon>Halobacteriales</taxon>
        <taxon>Haladaptataceae</taxon>
        <taxon>Haladaptatus</taxon>
    </lineage>
</organism>
<dbReference type="Proteomes" id="UP001501729">
    <property type="component" value="Unassembled WGS sequence"/>
</dbReference>
<reference evidence="2 3" key="1">
    <citation type="journal article" date="2019" name="Int. J. Syst. Evol. Microbiol.">
        <title>The Global Catalogue of Microorganisms (GCM) 10K type strain sequencing project: providing services to taxonomists for standard genome sequencing and annotation.</title>
        <authorList>
            <consortium name="The Broad Institute Genomics Platform"/>
            <consortium name="The Broad Institute Genome Sequencing Center for Infectious Disease"/>
            <person name="Wu L."/>
            <person name="Ma J."/>
        </authorList>
    </citation>
    <scope>NUCLEOTIDE SEQUENCE [LARGE SCALE GENOMIC DNA]</scope>
    <source>
        <strain evidence="2 3">JCM 17504</strain>
    </source>
</reference>
<dbReference type="GeneID" id="68613461"/>
<dbReference type="RefSeq" id="WP_227773276.1">
    <property type="nucleotide sequence ID" value="NZ_BAABKX010000014.1"/>
</dbReference>
<dbReference type="Pfam" id="PF03992">
    <property type="entry name" value="ABM"/>
    <property type="match status" value="1"/>
</dbReference>
<sequence>MIARIWHGRTPTEKAEEYLEFLNQRAIPDYEAISGNRGSYVLRRLEDDEAHFLTLTFWESKAAVERFAGSDIETAKYYPEDESFLLEFEPAVKHYEVFPTEE</sequence>
<evidence type="ECO:0000259" key="1">
    <source>
        <dbReference type="PROSITE" id="PS51725"/>
    </source>
</evidence>
<accession>A0AAV3UK38</accession>
<feature type="domain" description="ABM" evidence="1">
    <location>
        <begin position="2"/>
        <end position="98"/>
    </location>
</feature>
<evidence type="ECO:0000313" key="2">
    <source>
        <dbReference type="EMBL" id="GAA5054589.1"/>
    </source>
</evidence>